<evidence type="ECO:0000313" key="2">
    <source>
        <dbReference type="Proteomes" id="UP000011761"/>
    </source>
</evidence>
<organism evidence="1 2">
    <name type="scientific">Baudoinia panamericana (strain UAMH 10762)</name>
    <name type="common">Angels' share fungus</name>
    <name type="synonym">Baudoinia compniacensis (strain UAMH 10762)</name>
    <dbReference type="NCBI Taxonomy" id="717646"/>
    <lineage>
        <taxon>Eukaryota</taxon>
        <taxon>Fungi</taxon>
        <taxon>Dikarya</taxon>
        <taxon>Ascomycota</taxon>
        <taxon>Pezizomycotina</taxon>
        <taxon>Dothideomycetes</taxon>
        <taxon>Dothideomycetidae</taxon>
        <taxon>Mycosphaerellales</taxon>
        <taxon>Teratosphaeriaceae</taxon>
        <taxon>Baudoinia</taxon>
    </lineage>
</organism>
<dbReference type="GeneID" id="19111337"/>
<dbReference type="KEGG" id="bcom:BAUCODRAFT_30918"/>
<gene>
    <name evidence="1" type="ORF">BAUCODRAFT_30918</name>
</gene>
<protein>
    <submittedName>
        <fullName evidence="1">Uncharacterized protein</fullName>
    </submittedName>
</protein>
<accession>M2NH42</accession>
<dbReference type="Proteomes" id="UP000011761">
    <property type="component" value="Unassembled WGS sequence"/>
</dbReference>
<proteinExistence type="predicted"/>
<dbReference type="AlphaFoldDB" id="M2NH42"/>
<dbReference type="RefSeq" id="XP_007673476.1">
    <property type="nucleotide sequence ID" value="XM_007675286.1"/>
</dbReference>
<dbReference type="EMBL" id="KB445552">
    <property type="protein sequence ID" value="EMC98649.1"/>
    <property type="molecule type" value="Genomic_DNA"/>
</dbReference>
<name>M2NH42_BAUPA</name>
<evidence type="ECO:0000313" key="1">
    <source>
        <dbReference type="EMBL" id="EMC98649.1"/>
    </source>
</evidence>
<sequence>MRTEITREYLAWRAFGVLAALHMPMYCDIGCRFLCRDYSDRLSVHQDNRTIAVSRTPLNAGVDSARSCTPC</sequence>
<dbReference type="HOGENOM" id="CLU_2739629_0_0_1"/>
<reference evidence="1 2" key="1">
    <citation type="journal article" date="2012" name="PLoS Pathog.">
        <title>Diverse lifestyles and strategies of plant pathogenesis encoded in the genomes of eighteen Dothideomycetes fungi.</title>
        <authorList>
            <person name="Ohm R.A."/>
            <person name="Feau N."/>
            <person name="Henrissat B."/>
            <person name="Schoch C.L."/>
            <person name="Horwitz B.A."/>
            <person name="Barry K.W."/>
            <person name="Condon B.J."/>
            <person name="Copeland A.C."/>
            <person name="Dhillon B."/>
            <person name="Glaser F."/>
            <person name="Hesse C.N."/>
            <person name="Kosti I."/>
            <person name="LaButti K."/>
            <person name="Lindquist E.A."/>
            <person name="Lucas S."/>
            <person name="Salamov A.A."/>
            <person name="Bradshaw R.E."/>
            <person name="Ciuffetti L."/>
            <person name="Hamelin R.C."/>
            <person name="Kema G.H.J."/>
            <person name="Lawrence C."/>
            <person name="Scott J.A."/>
            <person name="Spatafora J.W."/>
            <person name="Turgeon B.G."/>
            <person name="de Wit P.J.G.M."/>
            <person name="Zhong S."/>
            <person name="Goodwin S.B."/>
            <person name="Grigoriev I.V."/>
        </authorList>
    </citation>
    <scope>NUCLEOTIDE SEQUENCE [LARGE SCALE GENOMIC DNA]</scope>
    <source>
        <strain evidence="1 2">UAMH 10762</strain>
    </source>
</reference>
<keyword evidence="2" id="KW-1185">Reference proteome</keyword>